<organism evidence="1 2">
    <name type="scientific">Mycobacterium liflandii (strain 128FXT)</name>
    <dbReference type="NCBI Taxonomy" id="459424"/>
    <lineage>
        <taxon>Bacteria</taxon>
        <taxon>Bacillati</taxon>
        <taxon>Actinomycetota</taxon>
        <taxon>Actinomycetes</taxon>
        <taxon>Mycobacteriales</taxon>
        <taxon>Mycobacteriaceae</taxon>
        <taxon>Mycobacterium</taxon>
        <taxon>Mycobacterium ulcerans group</taxon>
    </lineage>
</organism>
<dbReference type="KEGG" id="mli:MULP_04660"/>
<dbReference type="Pfam" id="PF11899">
    <property type="entry name" value="DUF3419"/>
    <property type="match status" value="1"/>
</dbReference>
<evidence type="ECO:0000313" key="1">
    <source>
        <dbReference type="EMBL" id="AGC64174.1"/>
    </source>
</evidence>
<dbReference type="GO" id="GO:0008168">
    <property type="term" value="F:methyltransferase activity"/>
    <property type="evidence" value="ECO:0007669"/>
    <property type="project" value="UniProtKB-KW"/>
</dbReference>
<evidence type="ECO:0000313" key="2">
    <source>
        <dbReference type="Proteomes" id="UP000011157"/>
    </source>
</evidence>
<gene>
    <name evidence="1" type="ordered locus">MULP_04660</name>
</gene>
<dbReference type="InterPro" id="IPR021829">
    <property type="entry name" value="DUF3419"/>
</dbReference>
<dbReference type="PATRIC" id="fig|459424.11.peg.4799"/>
<sequence>MVWSRHGCYVLARIEIEESIISEIEEFIISEVAAPRLELLAQAHHLSVGFAQVREDALQDVWLASRQYRTRGRPLRVALTASGGCTAAALAATAGVGLLHLIDANPAQLALTRLKLHLLETVGSPERMCLLGHEWMPASERHAALEPVFAALNIAPDAVGPVPEVATWGPDFCGRYEWLFAALRHELADWQYELNGVLGLRNPAEQSRRVARGTALGAALDRAFDAAFDLDILVNLFGEGATANRVEPFARHFARRTRHVLATQPAADNPYLWQLLAGRYPGVTVPWLAHKAPVVDLPEITFTQNTMDAALGVLPRGGFDIVHLSNILDWLTPEEALITLARAYHALRPGGIVVVRQLNSTLDVRGCGPDFRWDPAADELHSRDRSFFYRALHVGVKP</sequence>
<reference evidence="1 2" key="1">
    <citation type="journal article" date="2013" name="J. Bacteriol.">
        <title>Complete Genome Sequence of the Frog Pathogen Mycobacterium ulcerans Ecovar Liflandii.</title>
        <authorList>
            <person name="Tobias N.J."/>
            <person name="Doig K.D."/>
            <person name="Medema M.H."/>
            <person name="Chen H."/>
            <person name="Haring V."/>
            <person name="Moore R."/>
            <person name="Seemann T."/>
            <person name="Stinear T.P."/>
        </authorList>
    </citation>
    <scope>NUCLEOTIDE SEQUENCE [LARGE SCALE GENOMIC DNA]</scope>
    <source>
        <strain evidence="1 2">128FXT</strain>
    </source>
</reference>
<dbReference type="Proteomes" id="UP000011157">
    <property type="component" value="Chromosome"/>
</dbReference>
<dbReference type="Gene3D" id="3.40.50.150">
    <property type="entry name" value="Vaccinia Virus protein VP39"/>
    <property type="match status" value="1"/>
</dbReference>
<dbReference type="InterPro" id="IPR029063">
    <property type="entry name" value="SAM-dependent_MTases_sf"/>
</dbReference>
<dbReference type="AlphaFoldDB" id="L7VFI2"/>
<keyword evidence="2" id="KW-1185">Reference proteome</keyword>
<dbReference type="GO" id="GO:0032259">
    <property type="term" value="P:methylation"/>
    <property type="evidence" value="ECO:0007669"/>
    <property type="project" value="UniProtKB-KW"/>
</dbReference>
<dbReference type="EMBL" id="CP003899">
    <property type="protein sequence ID" value="AGC64174.1"/>
    <property type="molecule type" value="Genomic_DNA"/>
</dbReference>
<protein>
    <submittedName>
        <fullName evidence="1">Methylase</fullName>
    </submittedName>
</protein>
<accession>L7VFI2</accession>
<proteinExistence type="predicted"/>
<keyword evidence="1" id="KW-0808">Transferase</keyword>
<keyword evidence="1" id="KW-0489">Methyltransferase</keyword>
<dbReference type="HOGENOM" id="CLU_844197_0_0_11"/>
<dbReference type="SUPFAM" id="SSF53335">
    <property type="entry name" value="S-adenosyl-L-methionine-dependent methyltransferases"/>
    <property type="match status" value="1"/>
</dbReference>
<name>L7VFI2_MYCL1</name>